<evidence type="ECO:0000256" key="1">
    <source>
        <dbReference type="ARBA" id="ARBA00004442"/>
    </source>
</evidence>
<name>A0ABT8LIL7_9BACT</name>
<evidence type="ECO:0000259" key="5">
    <source>
        <dbReference type="Pfam" id="PF07715"/>
    </source>
</evidence>
<dbReference type="SUPFAM" id="SSF56935">
    <property type="entry name" value="Porins"/>
    <property type="match status" value="1"/>
</dbReference>
<dbReference type="InterPro" id="IPR012910">
    <property type="entry name" value="Plug_dom"/>
</dbReference>
<keyword evidence="4" id="KW-0732">Signal</keyword>
<reference evidence="6" key="1">
    <citation type="submission" date="2023-06" db="EMBL/GenBank/DDBJ databases">
        <title>Genomic of Agaribacillus aureum.</title>
        <authorList>
            <person name="Wang G."/>
        </authorList>
    </citation>
    <scope>NUCLEOTIDE SEQUENCE</scope>
    <source>
        <strain evidence="6">BMA12</strain>
    </source>
</reference>
<keyword evidence="7" id="KW-1185">Reference proteome</keyword>
<dbReference type="RefSeq" id="WP_346761553.1">
    <property type="nucleotide sequence ID" value="NZ_JAUJEB010000008.1"/>
</dbReference>
<comment type="subcellular location">
    <subcellularLocation>
        <location evidence="1">Cell outer membrane</location>
    </subcellularLocation>
</comment>
<feature type="chain" id="PRO_5045565778" evidence="4">
    <location>
        <begin position="20"/>
        <end position="722"/>
    </location>
</feature>
<dbReference type="Proteomes" id="UP001172083">
    <property type="component" value="Unassembled WGS sequence"/>
</dbReference>
<keyword evidence="3" id="KW-0998">Cell outer membrane</keyword>
<dbReference type="Gene3D" id="2.40.170.20">
    <property type="entry name" value="TonB-dependent receptor, beta-barrel domain"/>
    <property type="match status" value="1"/>
</dbReference>
<protein>
    <submittedName>
        <fullName evidence="6">TonB-dependent receptor</fullName>
    </submittedName>
</protein>
<dbReference type="Pfam" id="PF07715">
    <property type="entry name" value="Plug"/>
    <property type="match status" value="1"/>
</dbReference>
<dbReference type="Pfam" id="PF13715">
    <property type="entry name" value="CarbopepD_reg_2"/>
    <property type="match status" value="1"/>
</dbReference>
<keyword evidence="2" id="KW-0472">Membrane</keyword>
<comment type="caution">
    <text evidence="6">The sequence shown here is derived from an EMBL/GenBank/DDBJ whole genome shotgun (WGS) entry which is preliminary data.</text>
</comment>
<gene>
    <name evidence="6" type="ORF">QQ020_29380</name>
</gene>
<dbReference type="InterPro" id="IPR008969">
    <property type="entry name" value="CarboxyPept-like_regulatory"/>
</dbReference>
<evidence type="ECO:0000256" key="3">
    <source>
        <dbReference type="ARBA" id="ARBA00023237"/>
    </source>
</evidence>
<feature type="signal peptide" evidence="4">
    <location>
        <begin position="1"/>
        <end position="19"/>
    </location>
</feature>
<accession>A0ABT8LIL7</accession>
<feature type="domain" description="TonB-dependent receptor plug" evidence="5">
    <location>
        <begin position="136"/>
        <end position="215"/>
    </location>
</feature>
<proteinExistence type="predicted"/>
<dbReference type="InterPro" id="IPR036942">
    <property type="entry name" value="Beta-barrel_TonB_sf"/>
</dbReference>
<keyword evidence="6" id="KW-0675">Receptor</keyword>
<evidence type="ECO:0000313" key="7">
    <source>
        <dbReference type="Proteomes" id="UP001172083"/>
    </source>
</evidence>
<organism evidence="6 7">
    <name type="scientific">Agaribacillus aureus</name>
    <dbReference type="NCBI Taxonomy" id="3051825"/>
    <lineage>
        <taxon>Bacteria</taxon>
        <taxon>Pseudomonadati</taxon>
        <taxon>Bacteroidota</taxon>
        <taxon>Cytophagia</taxon>
        <taxon>Cytophagales</taxon>
        <taxon>Splendidivirgaceae</taxon>
        <taxon>Agaribacillus</taxon>
    </lineage>
</organism>
<dbReference type="Gene3D" id="2.60.40.1120">
    <property type="entry name" value="Carboxypeptidase-like, regulatory domain"/>
    <property type="match status" value="1"/>
</dbReference>
<sequence>MKKPILFLFLFIAGQHLMAQVSVEGYVTDQNGQPIVGANVYLQDTYDGASTDTTGYFSFETTEEGDWVLVATFIGYRSEELPIILGDGSSKINISLKEELNKLEAVVISAGSFSAGEETKREVLKPLDIVTTAGSSADIAGALNTLPGTQTVGEEGRLFVRGGSGAETKTYIDGMQVLNAYNSAIPNTPSRGRFSPFMFKGTSFSTGGYSAEYGQALSSALILNTKDMPVQERVDFSIMSVGVDAAATKIWDKSSFSGKIQYTNVTPYFNLIKQSLELEKSPVAIDGNFAFRHKVREHGMLKFYGNFNKSSVSSLLADIDSPEVKTKYQLDNHYYYLNSSYRDVLNDKWSLKSGFAFTYSKDIIGVDQGNIAEKQNGMHAKTVLSYDVLTQLAINFGGEVFHRRYQRFLPFTADNQLTEAGFDEQLIAGFVEADLYTSNRFVTRAGTRWEYNTLSQKAAIAPRLSMGYKTGDNSQISLAYGQFQQTAEDRFVRVANNLESEKADHYILNYQWLSDKQTFRVEAYYKDYYDLVKFNEDTPDDPTAYFNDGYGHAQGIDVFWRDNKTFRNVDYWVSYSYLDTKRNYRNFPSEAMPTFASNHNFSFVYKHFITDIKSQIGWTYSFASGRPYHNPNEPGFNAGKTRSYHDLSMNISYLWKSNVILHAFVTNVLGVKNVFGYEYGTQRNEAGRFDRRAIEPMAPRFIFLGVFITLSKNKSLNGLPNL</sequence>
<dbReference type="EMBL" id="JAUJEB010000008">
    <property type="protein sequence ID" value="MDN5216216.1"/>
    <property type="molecule type" value="Genomic_DNA"/>
</dbReference>
<evidence type="ECO:0000256" key="4">
    <source>
        <dbReference type="SAM" id="SignalP"/>
    </source>
</evidence>
<dbReference type="SUPFAM" id="SSF49464">
    <property type="entry name" value="Carboxypeptidase regulatory domain-like"/>
    <property type="match status" value="1"/>
</dbReference>
<evidence type="ECO:0000256" key="2">
    <source>
        <dbReference type="ARBA" id="ARBA00023136"/>
    </source>
</evidence>
<evidence type="ECO:0000313" key="6">
    <source>
        <dbReference type="EMBL" id="MDN5216216.1"/>
    </source>
</evidence>